<dbReference type="EMBL" id="NBWU01000004">
    <property type="protein sequence ID" value="PCE64111.1"/>
    <property type="molecule type" value="Genomic_DNA"/>
</dbReference>
<keyword evidence="7" id="KW-0472">Membrane</keyword>
<keyword evidence="6" id="KW-0902">Two-component regulatory system</keyword>
<dbReference type="PROSITE" id="PS50109">
    <property type="entry name" value="HIS_KIN"/>
    <property type="match status" value="1"/>
</dbReference>
<dbReference type="InterPro" id="IPR011990">
    <property type="entry name" value="TPR-like_helical_dom_sf"/>
</dbReference>
<evidence type="ECO:0000256" key="5">
    <source>
        <dbReference type="ARBA" id="ARBA00022777"/>
    </source>
</evidence>
<name>A0A2A4G6P9_9FLAO</name>
<dbReference type="PANTHER" id="PTHR43711">
    <property type="entry name" value="TWO-COMPONENT HISTIDINE KINASE"/>
    <property type="match status" value="1"/>
</dbReference>
<dbReference type="FunFam" id="3.30.565.10:FF:000006">
    <property type="entry name" value="Sensor histidine kinase WalK"/>
    <property type="match status" value="1"/>
</dbReference>
<feature type="transmembrane region" description="Helical" evidence="7">
    <location>
        <begin position="413"/>
        <end position="432"/>
    </location>
</feature>
<dbReference type="EC" id="2.7.13.3" evidence="2"/>
<reference evidence="9 10" key="1">
    <citation type="submission" date="2017-04" db="EMBL/GenBank/DDBJ databases">
        <title>A new member of the family Flavobacteriaceae isolated from ascidians.</title>
        <authorList>
            <person name="Chen L."/>
        </authorList>
    </citation>
    <scope>NUCLEOTIDE SEQUENCE [LARGE SCALE GENOMIC DNA]</scope>
    <source>
        <strain evidence="9 10">HQA918</strain>
    </source>
</reference>
<evidence type="ECO:0000256" key="3">
    <source>
        <dbReference type="ARBA" id="ARBA00022553"/>
    </source>
</evidence>
<dbReference type="InterPro" id="IPR004358">
    <property type="entry name" value="Sig_transdc_His_kin-like_C"/>
</dbReference>
<dbReference type="Pfam" id="PF13424">
    <property type="entry name" value="TPR_12"/>
    <property type="match status" value="1"/>
</dbReference>
<evidence type="ECO:0000256" key="6">
    <source>
        <dbReference type="ARBA" id="ARBA00023012"/>
    </source>
</evidence>
<dbReference type="Gene3D" id="3.30.565.10">
    <property type="entry name" value="Histidine kinase-like ATPase, C-terminal domain"/>
    <property type="match status" value="1"/>
</dbReference>
<dbReference type="InterPro" id="IPR050736">
    <property type="entry name" value="Sensor_HK_Regulatory"/>
</dbReference>
<dbReference type="InterPro" id="IPR003594">
    <property type="entry name" value="HATPase_dom"/>
</dbReference>
<dbReference type="InterPro" id="IPR005467">
    <property type="entry name" value="His_kinase_dom"/>
</dbReference>
<dbReference type="SMART" id="SM00388">
    <property type="entry name" value="HisKA"/>
    <property type="match status" value="1"/>
</dbReference>
<dbReference type="InterPro" id="IPR003661">
    <property type="entry name" value="HisK_dim/P_dom"/>
</dbReference>
<dbReference type="CDD" id="cd00082">
    <property type="entry name" value="HisKA"/>
    <property type="match status" value="1"/>
</dbReference>
<dbReference type="SMART" id="SM00028">
    <property type="entry name" value="TPR"/>
    <property type="match status" value="5"/>
</dbReference>
<evidence type="ECO:0000256" key="4">
    <source>
        <dbReference type="ARBA" id="ARBA00022679"/>
    </source>
</evidence>
<evidence type="ECO:0000256" key="2">
    <source>
        <dbReference type="ARBA" id="ARBA00012438"/>
    </source>
</evidence>
<dbReference type="InterPro" id="IPR036890">
    <property type="entry name" value="HATPase_C_sf"/>
</dbReference>
<dbReference type="GO" id="GO:0000155">
    <property type="term" value="F:phosphorelay sensor kinase activity"/>
    <property type="evidence" value="ECO:0007669"/>
    <property type="project" value="InterPro"/>
</dbReference>
<dbReference type="AlphaFoldDB" id="A0A2A4G6P9"/>
<dbReference type="Gene3D" id="1.25.40.10">
    <property type="entry name" value="Tetratricopeptide repeat domain"/>
    <property type="match status" value="3"/>
</dbReference>
<dbReference type="Pfam" id="PF02518">
    <property type="entry name" value="HATPase_c"/>
    <property type="match status" value="1"/>
</dbReference>
<dbReference type="InterPro" id="IPR019734">
    <property type="entry name" value="TPR_rpt"/>
</dbReference>
<evidence type="ECO:0000259" key="8">
    <source>
        <dbReference type="PROSITE" id="PS50109"/>
    </source>
</evidence>
<keyword evidence="7" id="KW-1133">Transmembrane helix</keyword>
<comment type="caution">
    <text evidence="9">The sequence shown here is derived from an EMBL/GenBank/DDBJ whole genome shotgun (WGS) entry which is preliminary data.</text>
</comment>
<evidence type="ECO:0000256" key="1">
    <source>
        <dbReference type="ARBA" id="ARBA00000085"/>
    </source>
</evidence>
<evidence type="ECO:0000256" key="7">
    <source>
        <dbReference type="SAM" id="Phobius"/>
    </source>
</evidence>
<keyword evidence="10" id="KW-1185">Reference proteome</keyword>
<dbReference type="OrthoDB" id="9810447at2"/>
<proteinExistence type="predicted"/>
<feature type="domain" description="Histidine kinase" evidence="8">
    <location>
        <begin position="473"/>
        <end position="689"/>
    </location>
</feature>
<protein>
    <recommendedName>
        <fullName evidence="2">histidine kinase</fullName>
        <ecNumber evidence="2">2.7.13.3</ecNumber>
    </recommendedName>
</protein>
<dbReference type="SUPFAM" id="SSF48452">
    <property type="entry name" value="TPR-like"/>
    <property type="match status" value="2"/>
</dbReference>
<comment type="catalytic activity">
    <reaction evidence="1">
        <text>ATP + protein L-histidine = ADP + protein N-phospho-L-histidine.</text>
        <dbReference type="EC" id="2.7.13.3"/>
    </reaction>
</comment>
<dbReference type="SUPFAM" id="SSF55874">
    <property type="entry name" value="ATPase domain of HSP90 chaperone/DNA topoisomerase II/histidine kinase"/>
    <property type="match status" value="1"/>
</dbReference>
<dbReference type="PRINTS" id="PR00344">
    <property type="entry name" value="BCTRLSENSOR"/>
</dbReference>
<evidence type="ECO:0000313" key="9">
    <source>
        <dbReference type="EMBL" id="PCE64111.1"/>
    </source>
</evidence>
<sequence length="698" mass="80172">MIRTQFLLHTFKTDNYPKIWVGLVFVFMVWAVQGQDLPGQERLRKRLHAWERKQDFNPTDTTYINLLNNLAYELRYYDLDSLHLLSQKALNYSQVSNYHYGEGRATHNLGTYYSDKGDYRAIAHFKEALEIFQNIDEHLFLNETGVELADEYSKRGNFALALDQHLQNIELAKISQDSLWISINNSNIGILYCDLKDFDEGVEYLRESLKISLLTNDHDGSAIYRCSLAWALSELKDYTEALLEINKAISHLEKNRIKDWLAYAYSIKGGIYIGLGKYKWAAHWLNQANALHEELDDDRSMLNLYSNMVKAHIGLGDMATAETFADKAYVLAQKINFPDGIRTAAEAMYQIKKEQGNDSRALHYLEIMRQISDSLYRDENRNSLLVQKSRLDFEKQKEEALITKEQDLKRQRYINYGIILLGLVLVASLVFYRKGALKQRKLIEELRHNTLALQKKEGELQEINNTKDKLFSIIGHDLRSPIAALQDLLRLFGEGDLEKEQLGDYIPKLRKDVDHIWFTLNNLLSWSRSQMRGENSKPKKIVLEALLEENINFLSELAANKNILIQNNLPGKTTAWADADQINVVFRNLLSNALKFTKKNGLVVVDIEDRDSLWELQVQDTGIGIAPETLEHLFDKNRNQSTYGTNNEKGTGIGLGLCREMVEKNGGTVWATSAQDLGSTFYFTIPKKKSKTKKTTSA</sequence>
<keyword evidence="7" id="KW-0812">Transmembrane</keyword>
<dbReference type="RefSeq" id="WP_097442875.1">
    <property type="nucleotide sequence ID" value="NZ_NBWU01000004.1"/>
</dbReference>
<dbReference type="InterPro" id="IPR036097">
    <property type="entry name" value="HisK_dim/P_sf"/>
</dbReference>
<organism evidence="9 10">
    <name type="scientific">Sediminicola luteus</name>
    <dbReference type="NCBI Taxonomy" id="319238"/>
    <lineage>
        <taxon>Bacteria</taxon>
        <taxon>Pseudomonadati</taxon>
        <taxon>Bacteroidota</taxon>
        <taxon>Flavobacteriia</taxon>
        <taxon>Flavobacteriales</taxon>
        <taxon>Flavobacteriaceae</taxon>
        <taxon>Sediminicola</taxon>
    </lineage>
</organism>
<dbReference type="Gene3D" id="1.10.287.130">
    <property type="match status" value="1"/>
</dbReference>
<keyword evidence="5" id="KW-0418">Kinase</keyword>
<dbReference type="PANTHER" id="PTHR43711:SF31">
    <property type="entry name" value="HISTIDINE KINASE"/>
    <property type="match status" value="1"/>
</dbReference>
<dbReference type="Proteomes" id="UP000219559">
    <property type="component" value="Unassembled WGS sequence"/>
</dbReference>
<evidence type="ECO:0000313" key="10">
    <source>
        <dbReference type="Proteomes" id="UP000219559"/>
    </source>
</evidence>
<dbReference type="SMART" id="SM00387">
    <property type="entry name" value="HATPase_c"/>
    <property type="match status" value="1"/>
</dbReference>
<keyword evidence="3" id="KW-0597">Phosphoprotein</keyword>
<keyword evidence="4" id="KW-0808">Transferase</keyword>
<accession>A0A2A4G6P9</accession>
<dbReference type="SUPFAM" id="SSF47384">
    <property type="entry name" value="Homodimeric domain of signal transducing histidine kinase"/>
    <property type="match status" value="1"/>
</dbReference>
<gene>
    <name evidence="9" type="ORF">B7P33_12830</name>
</gene>